<name>A0A6J1J5Q0_CUCMA</name>
<dbReference type="SUPFAM" id="SSF52540">
    <property type="entry name" value="P-loop containing nucleoside triphosphate hydrolases"/>
    <property type="match status" value="1"/>
</dbReference>
<dbReference type="Gene3D" id="1.20.5.4130">
    <property type="match status" value="1"/>
</dbReference>
<dbReference type="AlphaFoldDB" id="A0A6J1J5Q0"/>
<evidence type="ECO:0000256" key="2">
    <source>
        <dbReference type="ARBA" id="ARBA00022741"/>
    </source>
</evidence>
<gene>
    <name evidence="10" type="primary">LOC111481987</name>
</gene>
<proteinExistence type="predicted"/>
<evidence type="ECO:0000259" key="5">
    <source>
        <dbReference type="Pfam" id="PF00931"/>
    </source>
</evidence>
<dbReference type="OrthoDB" id="2018467at2759"/>
<sequence length="786" mass="90218">MLSLKSILFDAEEKQEQEQNHDLRNWLKELQNIFYQIEDSMDEFKWDFFEQGGTGKKVQAPFLCSDPISAHKSKLIRKMKRLCNHLNTLAARMYEFHLTEKHPDSIGRMKTAHSFLSTTEVSVRHMKPSWQLQYTLVDAPTDYHDNRYADLLQTFKSSHGFFLIVGEAGIGKSTLAKFLYHHKVVVEQYLSRFWVCVKEGFDTQRLIEEVYSVVACKEICNDLSKKQLHLKVRQLLKGTSFLLVIQDLSTTNLDDSSALMELLDMGNEDSKILVTTQSEETADALGVRIVYAFEKQSMQNSNDKNQEVPTGFKLERLSEDKSAKLFKRYAFRDRQEVNREVFTEIENQILQKCKGVPLAIKCMGSLLSSKIRIAEWKNIKDKLWAQEEENDGILHILRLCYNQMPSHLKPCFLHCAQLPDRILSSNDVIQLWMAHGLLHSPEENHASMKNIGERYFMELWSRCFVQEIEEHGLGYWFKLHPLIQKLAHVLAQEQSEGLVGTKPVTQIKSLAFHVRDMVPPNASLPGMCIPKYNSLRLLHLGNANIEEIPNAIGTLTSLRYLDLHGNKNIKRLPNSICNLQSLQTLILESCSELQELPNDIRNLISLKYLWITTKELRLHKNGVGTMTSLQFLAIGGCKNLQILFERPECLADLETLMIYNCDTLKSLPNEMIYLKSLQNLVIWGCKQLTLTLENAEFRLQRFTIRELPKVEELPEWLDGSIGTLRNLQIINCPITINVGRLQAFKGVETAKILGSVKVKEAAPGYGFQYRNTVIRGSSGSGSRKYF</sequence>
<feature type="domain" description="Disease resistance protein winged helix" evidence="7">
    <location>
        <begin position="423"/>
        <end position="487"/>
    </location>
</feature>
<protein>
    <submittedName>
        <fullName evidence="10">Disease resistance protein RGA1</fullName>
    </submittedName>
</protein>
<dbReference type="InterPro" id="IPR001611">
    <property type="entry name" value="Leu-rich_rpt"/>
</dbReference>
<dbReference type="Pfam" id="PF23559">
    <property type="entry name" value="WHD_DRP"/>
    <property type="match status" value="1"/>
</dbReference>
<dbReference type="InterPro" id="IPR041118">
    <property type="entry name" value="Rx_N"/>
</dbReference>
<evidence type="ECO:0000256" key="1">
    <source>
        <dbReference type="ARBA" id="ARBA00022737"/>
    </source>
</evidence>
<evidence type="ECO:0000259" key="8">
    <source>
        <dbReference type="Pfam" id="PF23598"/>
    </source>
</evidence>
<dbReference type="GeneID" id="111481987"/>
<dbReference type="Gene3D" id="1.10.8.430">
    <property type="entry name" value="Helical domain of apoptotic protease-activating factors"/>
    <property type="match status" value="1"/>
</dbReference>
<dbReference type="InterPro" id="IPR002182">
    <property type="entry name" value="NB-ARC"/>
</dbReference>
<reference evidence="10" key="1">
    <citation type="submission" date="2025-08" db="UniProtKB">
        <authorList>
            <consortium name="RefSeq"/>
        </authorList>
    </citation>
    <scope>IDENTIFICATION</scope>
    <source>
        <tissue evidence="10">Young leaves</tissue>
    </source>
</reference>
<dbReference type="SUPFAM" id="SSF52058">
    <property type="entry name" value="L domain-like"/>
    <property type="match status" value="1"/>
</dbReference>
<keyword evidence="3" id="KW-0611">Plant defense</keyword>
<dbReference type="Pfam" id="PF23598">
    <property type="entry name" value="LRR_14"/>
    <property type="match status" value="1"/>
</dbReference>
<dbReference type="PANTHER" id="PTHR36766:SF61">
    <property type="entry name" value="NB-ARC DOMAIN DISEASE RESISTANCE PROTEIN"/>
    <property type="match status" value="1"/>
</dbReference>
<feature type="domain" description="Disease resistance N-terminal" evidence="6">
    <location>
        <begin position="2"/>
        <end position="48"/>
    </location>
</feature>
<evidence type="ECO:0000259" key="7">
    <source>
        <dbReference type="Pfam" id="PF23559"/>
    </source>
</evidence>
<keyword evidence="2" id="KW-0547">Nucleotide-binding</keyword>
<dbReference type="Gene3D" id="3.40.50.300">
    <property type="entry name" value="P-loop containing nucleotide triphosphate hydrolases"/>
    <property type="match status" value="1"/>
</dbReference>
<dbReference type="Pfam" id="PF00931">
    <property type="entry name" value="NB-ARC"/>
    <property type="match status" value="1"/>
</dbReference>
<evidence type="ECO:0000259" key="6">
    <source>
        <dbReference type="Pfam" id="PF18052"/>
    </source>
</evidence>
<dbReference type="Proteomes" id="UP000504608">
    <property type="component" value="Unplaced"/>
</dbReference>
<evidence type="ECO:0000256" key="4">
    <source>
        <dbReference type="ARBA" id="ARBA00022840"/>
    </source>
</evidence>
<dbReference type="InterPro" id="IPR042197">
    <property type="entry name" value="Apaf_helical"/>
</dbReference>
<organism evidence="9 10">
    <name type="scientific">Cucurbita maxima</name>
    <name type="common">Pumpkin</name>
    <name type="synonym">Winter squash</name>
    <dbReference type="NCBI Taxonomy" id="3661"/>
    <lineage>
        <taxon>Eukaryota</taxon>
        <taxon>Viridiplantae</taxon>
        <taxon>Streptophyta</taxon>
        <taxon>Embryophyta</taxon>
        <taxon>Tracheophyta</taxon>
        <taxon>Spermatophyta</taxon>
        <taxon>Magnoliopsida</taxon>
        <taxon>eudicotyledons</taxon>
        <taxon>Gunneridae</taxon>
        <taxon>Pentapetalae</taxon>
        <taxon>rosids</taxon>
        <taxon>fabids</taxon>
        <taxon>Cucurbitales</taxon>
        <taxon>Cucurbitaceae</taxon>
        <taxon>Cucurbiteae</taxon>
        <taxon>Cucurbita</taxon>
    </lineage>
</organism>
<dbReference type="Gene3D" id="3.80.10.10">
    <property type="entry name" value="Ribonuclease Inhibitor"/>
    <property type="match status" value="1"/>
</dbReference>
<dbReference type="GO" id="GO:0043531">
    <property type="term" value="F:ADP binding"/>
    <property type="evidence" value="ECO:0007669"/>
    <property type="project" value="InterPro"/>
</dbReference>
<evidence type="ECO:0000313" key="9">
    <source>
        <dbReference type="Proteomes" id="UP000504608"/>
    </source>
</evidence>
<dbReference type="Pfam" id="PF18052">
    <property type="entry name" value="Rx_N"/>
    <property type="match status" value="1"/>
</dbReference>
<evidence type="ECO:0000313" key="10">
    <source>
        <dbReference type="RefSeq" id="XP_022983380.1"/>
    </source>
</evidence>
<keyword evidence="4" id="KW-0067">ATP-binding</keyword>
<dbReference type="PROSITE" id="PS51450">
    <property type="entry name" value="LRR"/>
    <property type="match status" value="1"/>
</dbReference>
<dbReference type="RefSeq" id="XP_022983380.1">
    <property type="nucleotide sequence ID" value="XM_023127612.1"/>
</dbReference>
<keyword evidence="9" id="KW-1185">Reference proteome</keyword>
<dbReference type="InterPro" id="IPR036388">
    <property type="entry name" value="WH-like_DNA-bd_sf"/>
</dbReference>
<dbReference type="KEGG" id="cmax:111481987"/>
<dbReference type="InterPro" id="IPR032675">
    <property type="entry name" value="LRR_dom_sf"/>
</dbReference>
<dbReference type="GO" id="GO:0006952">
    <property type="term" value="P:defense response"/>
    <property type="evidence" value="ECO:0007669"/>
    <property type="project" value="UniProtKB-KW"/>
</dbReference>
<dbReference type="PRINTS" id="PR00364">
    <property type="entry name" value="DISEASERSIST"/>
</dbReference>
<dbReference type="InterPro" id="IPR055414">
    <property type="entry name" value="LRR_R13L4/SHOC2-like"/>
</dbReference>
<dbReference type="InterPro" id="IPR058922">
    <property type="entry name" value="WHD_DRP"/>
</dbReference>
<keyword evidence="1" id="KW-0677">Repeat</keyword>
<dbReference type="InterPro" id="IPR027417">
    <property type="entry name" value="P-loop_NTPase"/>
</dbReference>
<dbReference type="PANTHER" id="PTHR36766">
    <property type="entry name" value="PLANT BROAD-SPECTRUM MILDEW RESISTANCE PROTEIN RPW8"/>
    <property type="match status" value="1"/>
</dbReference>
<dbReference type="Gene3D" id="1.10.10.10">
    <property type="entry name" value="Winged helix-like DNA-binding domain superfamily/Winged helix DNA-binding domain"/>
    <property type="match status" value="1"/>
</dbReference>
<evidence type="ECO:0000256" key="3">
    <source>
        <dbReference type="ARBA" id="ARBA00022821"/>
    </source>
</evidence>
<accession>A0A6J1J5Q0</accession>
<feature type="domain" description="Disease resistance R13L4/SHOC-2-like LRR" evidence="8">
    <location>
        <begin position="529"/>
        <end position="729"/>
    </location>
</feature>
<dbReference type="GO" id="GO:0051707">
    <property type="term" value="P:response to other organism"/>
    <property type="evidence" value="ECO:0007669"/>
    <property type="project" value="UniProtKB-ARBA"/>
</dbReference>
<feature type="domain" description="NB-ARC" evidence="5">
    <location>
        <begin position="152"/>
        <end position="299"/>
    </location>
</feature>
<dbReference type="GO" id="GO:0005524">
    <property type="term" value="F:ATP binding"/>
    <property type="evidence" value="ECO:0007669"/>
    <property type="project" value="UniProtKB-KW"/>
</dbReference>